<evidence type="ECO:0000313" key="3">
    <source>
        <dbReference type="Proteomes" id="UP000286746"/>
    </source>
</evidence>
<reference evidence="2 3" key="1">
    <citation type="submission" date="2018-11" db="EMBL/GenBank/DDBJ databases">
        <title>Whole genome sequence of Streptomyces paromomycinus NBRC 15454(T).</title>
        <authorList>
            <person name="Komaki H."/>
            <person name="Tamura T."/>
        </authorList>
    </citation>
    <scope>NUCLEOTIDE SEQUENCE [LARGE SCALE GENOMIC DNA]</scope>
    <source>
        <strain evidence="2 3">NBRC 15454</strain>
    </source>
</reference>
<dbReference type="GO" id="GO:0016740">
    <property type="term" value="F:transferase activity"/>
    <property type="evidence" value="ECO:0007669"/>
    <property type="project" value="UniProtKB-KW"/>
</dbReference>
<dbReference type="EMBL" id="BHZD01000001">
    <property type="protein sequence ID" value="GCD44727.1"/>
    <property type="molecule type" value="Genomic_DNA"/>
</dbReference>
<keyword evidence="2" id="KW-0808">Transferase</keyword>
<protein>
    <submittedName>
        <fullName evidence="2">Glycosyl transferase</fullName>
    </submittedName>
</protein>
<dbReference type="SUPFAM" id="SSF53448">
    <property type="entry name" value="Nucleotide-diphospho-sugar transferases"/>
    <property type="match status" value="1"/>
</dbReference>
<evidence type="ECO:0000259" key="1">
    <source>
        <dbReference type="Pfam" id="PF00535"/>
    </source>
</evidence>
<proteinExistence type="predicted"/>
<name>A0A401W5V5_STREY</name>
<gene>
    <name evidence="2" type="ORF">GKJPGBOP_04437</name>
</gene>
<dbReference type="InterPro" id="IPR050834">
    <property type="entry name" value="Glycosyltransf_2"/>
</dbReference>
<dbReference type="Gene3D" id="3.90.550.10">
    <property type="entry name" value="Spore Coat Polysaccharide Biosynthesis Protein SpsA, Chain A"/>
    <property type="match status" value="1"/>
</dbReference>
<dbReference type="AlphaFoldDB" id="A0A401W5V5"/>
<dbReference type="InterPro" id="IPR001173">
    <property type="entry name" value="Glyco_trans_2-like"/>
</dbReference>
<sequence length="360" mass="39700">MRPASTRFSVVCPTYNRSRLIAQTLDSVRSQSVTDWELLVVSDGSTDDTEDWVRAAVGRDPRIRLIRTERHGHPSGPRNRGLAEARGEFIAYLDHDDVWHEAHLSALLTAFESGGDVVATGFELRDEEGRVTSSSRPLEMCWHPEIQALGAVFEPSRVAHRRGCAERVGGWRTGDGMEDWDLWLRLADAGARFVTVLDRTASLLDSAGTRRHHIAGRHHLRVAAFDNVRHAHAALSELRSGRHTSTLRAACAQDTRAWLRRMAASRDFVRPLGWNGDVEAELAEGWGEADGSWSELVLVQRAGRFELALPLACATVEHAERITAMVRRLQPAQWALIDEIIAACGAPGAYAYAPAGSGPV</sequence>
<dbReference type="PANTHER" id="PTHR43685">
    <property type="entry name" value="GLYCOSYLTRANSFERASE"/>
    <property type="match status" value="1"/>
</dbReference>
<feature type="domain" description="Glycosyltransferase 2-like" evidence="1">
    <location>
        <begin position="9"/>
        <end position="147"/>
    </location>
</feature>
<dbReference type="CDD" id="cd00761">
    <property type="entry name" value="Glyco_tranf_GTA_type"/>
    <property type="match status" value="1"/>
</dbReference>
<comment type="caution">
    <text evidence="2">The sequence shown here is derived from an EMBL/GenBank/DDBJ whole genome shotgun (WGS) entry which is preliminary data.</text>
</comment>
<dbReference type="InterPro" id="IPR029044">
    <property type="entry name" value="Nucleotide-diphossugar_trans"/>
</dbReference>
<accession>A0A401W5V5</accession>
<organism evidence="2 3">
    <name type="scientific">Streptomyces paromomycinus</name>
    <name type="common">Streptomyces rimosus subsp. paromomycinus</name>
    <dbReference type="NCBI Taxonomy" id="92743"/>
    <lineage>
        <taxon>Bacteria</taxon>
        <taxon>Bacillati</taxon>
        <taxon>Actinomycetota</taxon>
        <taxon>Actinomycetes</taxon>
        <taxon>Kitasatosporales</taxon>
        <taxon>Streptomycetaceae</taxon>
        <taxon>Streptomyces</taxon>
    </lineage>
</organism>
<dbReference type="Pfam" id="PF00535">
    <property type="entry name" value="Glycos_transf_2"/>
    <property type="match status" value="1"/>
</dbReference>
<dbReference type="Proteomes" id="UP000286746">
    <property type="component" value="Unassembled WGS sequence"/>
</dbReference>
<evidence type="ECO:0000313" key="2">
    <source>
        <dbReference type="EMBL" id="GCD44727.1"/>
    </source>
</evidence>
<keyword evidence="3" id="KW-1185">Reference proteome</keyword>
<dbReference type="PANTHER" id="PTHR43685:SF2">
    <property type="entry name" value="GLYCOSYLTRANSFERASE 2-LIKE DOMAIN-CONTAINING PROTEIN"/>
    <property type="match status" value="1"/>
</dbReference>